<evidence type="ECO:0000259" key="4">
    <source>
        <dbReference type="Pfam" id="PF03537"/>
    </source>
</evidence>
<reference evidence="5" key="1">
    <citation type="journal article" date="2017" name="Mycologia">
        <title>Fusarium algeriense, sp. nov., a novel toxigenic crown rot pathogen of durum wheat from Algeria is nested in the Fusarium burgessii species complex.</title>
        <authorList>
            <person name="Laraba I."/>
            <person name="Keddad A."/>
            <person name="Boureghda H."/>
            <person name="Abdallah N."/>
            <person name="Vaughan M.M."/>
            <person name="Proctor R.H."/>
            <person name="Busman M."/>
            <person name="O'Donnell K."/>
        </authorList>
    </citation>
    <scope>NUCLEOTIDE SEQUENCE</scope>
    <source>
        <strain evidence="5">NRRL 25174</strain>
    </source>
</reference>
<dbReference type="InterPro" id="IPR013785">
    <property type="entry name" value="Aldolase_TIM"/>
</dbReference>
<proteinExistence type="predicted"/>
<keyword evidence="6" id="KW-1185">Reference proteome</keyword>
<evidence type="ECO:0000313" key="5">
    <source>
        <dbReference type="EMBL" id="KAF4332565.1"/>
    </source>
</evidence>
<feature type="domain" description="Glycoside-hydrolase family GH114 TIM-barrel" evidence="4">
    <location>
        <begin position="46"/>
        <end position="114"/>
    </location>
</feature>
<evidence type="ECO:0000256" key="2">
    <source>
        <dbReference type="ARBA" id="ARBA00012755"/>
    </source>
</evidence>
<dbReference type="AlphaFoldDB" id="A0A9P5A5B9"/>
<evidence type="ECO:0000313" key="6">
    <source>
        <dbReference type="Proteomes" id="UP000730481"/>
    </source>
</evidence>
<feature type="domain" description="Glycoside-hydrolase family GH114 TIM-barrel" evidence="4">
    <location>
        <begin position="115"/>
        <end position="239"/>
    </location>
</feature>
<dbReference type="InterPro" id="IPR017853">
    <property type="entry name" value="GH"/>
</dbReference>
<sequence length="260" mass="28902">MITLNRIVLSVLAITCSAVEAKPAATSSSNSFGLSEFKPGVEWEIAKIWDIDMGHGRGYPMIPLLKSAGNFVICYFNARAVQSWDKDIEQFPKSAAGHPLAYPYDSEERYLDIRFKLKPTDYTKYLKNLAVYAHSIKTKDDNPLLVGQKNMPEIAGDLVSTLVFAVLESCRGTTDPDEENRPFCQAFQTYIDAGKPVLQIEYPPSVAKTGKLSSSDNAYYCTPKDDDKGFGKVLKWASAQLDGWGQYCGEDPFRTPAIKE</sequence>
<feature type="chain" id="PRO_5040189220" description="alpha-galactosidase" evidence="3">
    <location>
        <begin position="22"/>
        <end position="260"/>
    </location>
</feature>
<gene>
    <name evidence="5" type="ORF">FBEOM_13612</name>
</gene>
<organism evidence="5 6">
    <name type="scientific">Fusarium beomiforme</name>
    <dbReference type="NCBI Taxonomy" id="44412"/>
    <lineage>
        <taxon>Eukaryota</taxon>
        <taxon>Fungi</taxon>
        <taxon>Dikarya</taxon>
        <taxon>Ascomycota</taxon>
        <taxon>Pezizomycotina</taxon>
        <taxon>Sordariomycetes</taxon>
        <taxon>Hypocreomycetidae</taxon>
        <taxon>Hypocreales</taxon>
        <taxon>Nectriaceae</taxon>
        <taxon>Fusarium</taxon>
        <taxon>Fusarium burgessii species complex</taxon>
    </lineage>
</organism>
<reference evidence="5" key="2">
    <citation type="submission" date="2020-02" db="EMBL/GenBank/DDBJ databases">
        <title>Identification and distribution of gene clusters putatively required for synthesis of sphingolipid metabolism inhibitors in phylogenetically diverse species of the filamentous fungus Fusarium.</title>
        <authorList>
            <person name="Kim H.-S."/>
            <person name="Busman M."/>
            <person name="Brown D.W."/>
            <person name="Divon H."/>
            <person name="Uhlig S."/>
            <person name="Proctor R.H."/>
        </authorList>
    </citation>
    <scope>NUCLEOTIDE SEQUENCE</scope>
    <source>
        <strain evidence="5">NRRL 25174</strain>
    </source>
</reference>
<evidence type="ECO:0000256" key="1">
    <source>
        <dbReference type="ARBA" id="ARBA00001255"/>
    </source>
</evidence>
<accession>A0A9P5A5B9</accession>
<evidence type="ECO:0000256" key="3">
    <source>
        <dbReference type="SAM" id="SignalP"/>
    </source>
</evidence>
<dbReference type="OrthoDB" id="2108802at2759"/>
<dbReference type="PANTHER" id="PTHR35273:SF2">
    <property type="entry name" value="ALPHA-GALACTOSIDASE"/>
    <property type="match status" value="1"/>
</dbReference>
<dbReference type="Pfam" id="PF03537">
    <property type="entry name" value="Glyco_hydro_114"/>
    <property type="match status" value="2"/>
</dbReference>
<keyword evidence="3" id="KW-0732">Signal</keyword>
<dbReference type="Proteomes" id="UP000730481">
    <property type="component" value="Unassembled WGS sequence"/>
</dbReference>
<comment type="catalytic activity">
    <reaction evidence="1">
        <text>Hydrolysis of terminal, non-reducing alpha-D-galactose residues in alpha-D-galactosides, including galactose oligosaccharides, galactomannans and galactolipids.</text>
        <dbReference type="EC" id="3.2.1.22"/>
    </reaction>
</comment>
<dbReference type="SUPFAM" id="SSF51445">
    <property type="entry name" value="(Trans)glycosidases"/>
    <property type="match status" value="1"/>
</dbReference>
<dbReference type="InterPro" id="IPR004352">
    <property type="entry name" value="GH114_TIM-barrel"/>
</dbReference>
<dbReference type="EC" id="3.2.1.22" evidence="2"/>
<dbReference type="GO" id="GO:0004557">
    <property type="term" value="F:alpha-galactosidase activity"/>
    <property type="evidence" value="ECO:0007669"/>
    <property type="project" value="UniProtKB-EC"/>
</dbReference>
<feature type="signal peptide" evidence="3">
    <location>
        <begin position="1"/>
        <end position="21"/>
    </location>
</feature>
<dbReference type="EMBL" id="PVQB02001036">
    <property type="protein sequence ID" value="KAF4332565.1"/>
    <property type="molecule type" value="Genomic_DNA"/>
</dbReference>
<protein>
    <recommendedName>
        <fullName evidence="2">alpha-galactosidase</fullName>
        <ecNumber evidence="2">3.2.1.22</ecNumber>
    </recommendedName>
</protein>
<name>A0A9P5A5B9_9HYPO</name>
<dbReference type="PANTHER" id="PTHR35273">
    <property type="entry name" value="ALPHA-1,4 POLYGALACTOSAMINIDASE, PUTATIVE (AFU_ORTHOLOGUE AFUA_3G07890)-RELATED"/>
    <property type="match status" value="1"/>
</dbReference>
<dbReference type="Gene3D" id="3.20.20.70">
    <property type="entry name" value="Aldolase class I"/>
    <property type="match status" value="1"/>
</dbReference>
<comment type="caution">
    <text evidence="5">The sequence shown here is derived from an EMBL/GenBank/DDBJ whole genome shotgun (WGS) entry which is preliminary data.</text>
</comment>